<evidence type="ECO:0000313" key="8">
    <source>
        <dbReference type="EMBL" id="MBW4547880.1"/>
    </source>
</evidence>
<proteinExistence type="predicted"/>
<dbReference type="SUPFAM" id="SSF52540">
    <property type="entry name" value="P-loop containing nucleoside triphosphate hydrolases"/>
    <property type="match status" value="1"/>
</dbReference>
<dbReference type="PANTHER" id="PTHR10465">
    <property type="entry name" value="TRANSMEMBRANE GTPASE FZO1"/>
    <property type="match status" value="1"/>
</dbReference>
<comment type="subcellular location">
    <subcellularLocation>
        <location evidence="1">Membrane</location>
    </subcellularLocation>
</comment>
<dbReference type="Pfam" id="PF00350">
    <property type="entry name" value="Dynamin_N"/>
    <property type="match status" value="1"/>
</dbReference>
<comment type="caution">
    <text evidence="8">The sequence shown here is derived from an EMBL/GenBank/DDBJ whole genome shotgun (WGS) entry which is preliminary data.</text>
</comment>
<dbReference type="GO" id="GO:0008053">
    <property type="term" value="P:mitochondrial fusion"/>
    <property type="evidence" value="ECO:0007669"/>
    <property type="project" value="TreeGrafter"/>
</dbReference>
<keyword evidence="2" id="KW-0547">Nucleotide-binding</keyword>
<dbReference type="GO" id="GO:0003924">
    <property type="term" value="F:GTPase activity"/>
    <property type="evidence" value="ECO:0007669"/>
    <property type="project" value="InterPro"/>
</dbReference>
<reference evidence="8" key="1">
    <citation type="submission" date="2021-05" db="EMBL/GenBank/DDBJ databases">
        <authorList>
            <person name="Pietrasiak N."/>
            <person name="Ward R."/>
            <person name="Stajich J.E."/>
            <person name="Kurbessoian T."/>
        </authorList>
    </citation>
    <scope>NUCLEOTIDE SEQUENCE</scope>
    <source>
        <strain evidence="8">CPER-KK1</strain>
    </source>
</reference>
<dbReference type="PANTHER" id="PTHR10465:SF0">
    <property type="entry name" value="SARCALUMENIN"/>
    <property type="match status" value="1"/>
</dbReference>
<evidence type="ECO:0000313" key="9">
    <source>
        <dbReference type="Proteomes" id="UP000753908"/>
    </source>
</evidence>
<dbReference type="Proteomes" id="UP000753908">
    <property type="component" value="Unassembled WGS sequence"/>
</dbReference>
<evidence type="ECO:0000256" key="2">
    <source>
        <dbReference type="ARBA" id="ARBA00022741"/>
    </source>
</evidence>
<keyword evidence="3" id="KW-0378">Hydrolase</keyword>
<accession>A0A951PPX4</accession>
<dbReference type="AlphaFoldDB" id="A0A951PPX4"/>
<dbReference type="InterPro" id="IPR027094">
    <property type="entry name" value="Mitofusin_fam"/>
</dbReference>
<evidence type="ECO:0000259" key="7">
    <source>
        <dbReference type="PROSITE" id="PS51718"/>
    </source>
</evidence>
<dbReference type="EMBL" id="JAHHIF010000050">
    <property type="protein sequence ID" value="MBW4547880.1"/>
    <property type="molecule type" value="Genomic_DNA"/>
</dbReference>
<dbReference type="PROSITE" id="PS51718">
    <property type="entry name" value="G_DYNAMIN_2"/>
    <property type="match status" value="1"/>
</dbReference>
<dbReference type="CDD" id="cd00882">
    <property type="entry name" value="Ras_like_GTPase"/>
    <property type="match status" value="1"/>
</dbReference>
<evidence type="ECO:0000256" key="5">
    <source>
        <dbReference type="ARBA" id="ARBA00023134"/>
    </source>
</evidence>
<keyword evidence="6" id="KW-0472">Membrane</keyword>
<name>A0A951PPX4_9CYAN</name>
<dbReference type="GO" id="GO:0005525">
    <property type="term" value="F:GTP binding"/>
    <property type="evidence" value="ECO:0007669"/>
    <property type="project" value="UniProtKB-KW"/>
</dbReference>
<organism evidence="8 9">
    <name type="scientific">Symplocastrum torsivum CPER-KK1</name>
    <dbReference type="NCBI Taxonomy" id="450513"/>
    <lineage>
        <taxon>Bacteria</taxon>
        <taxon>Bacillati</taxon>
        <taxon>Cyanobacteriota</taxon>
        <taxon>Cyanophyceae</taxon>
        <taxon>Oscillatoriophycideae</taxon>
        <taxon>Oscillatoriales</taxon>
        <taxon>Microcoleaceae</taxon>
        <taxon>Symplocastrum</taxon>
    </lineage>
</organism>
<evidence type="ECO:0000256" key="3">
    <source>
        <dbReference type="ARBA" id="ARBA00022801"/>
    </source>
</evidence>
<protein>
    <submittedName>
        <fullName evidence="8">Dynamin family protein</fullName>
    </submittedName>
</protein>
<evidence type="ECO:0000256" key="1">
    <source>
        <dbReference type="ARBA" id="ARBA00004370"/>
    </source>
</evidence>
<dbReference type="InterPro" id="IPR045063">
    <property type="entry name" value="Dynamin_N"/>
</dbReference>
<keyword evidence="5" id="KW-0342">GTP-binding</keyword>
<gene>
    <name evidence="8" type="ORF">KME25_26055</name>
</gene>
<evidence type="ECO:0000256" key="6">
    <source>
        <dbReference type="ARBA" id="ARBA00023136"/>
    </source>
</evidence>
<feature type="domain" description="Dynamin-type G" evidence="7">
    <location>
        <begin position="59"/>
        <end position="385"/>
    </location>
</feature>
<keyword evidence="4" id="KW-0175">Coiled coil</keyword>
<reference evidence="8" key="2">
    <citation type="journal article" date="2022" name="Microbiol. Resour. Announc.">
        <title>Metagenome Sequencing to Explore Phylogenomics of Terrestrial Cyanobacteria.</title>
        <authorList>
            <person name="Ward R.D."/>
            <person name="Stajich J.E."/>
            <person name="Johansen J.R."/>
            <person name="Huntemann M."/>
            <person name="Clum A."/>
            <person name="Foster B."/>
            <person name="Foster B."/>
            <person name="Roux S."/>
            <person name="Palaniappan K."/>
            <person name="Varghese N."/>
            <person name="Mukherjee S."/>
            <person name="Reddy T.B.K."/>
            <person name="Daum C."/>
            <person name="Copeland A."/>
            <person name="Chen I.A."/>
            <person name="Ivanova N.N."/>
            <person name="Kyrpides N.C."/>
            <person name="Shapiro N."/>
            <person name="Eloe-Fadrosh E.A."/>
            <person name="Pietrasiak N."/>
        </authorList>
    </citation>
    <scope>NUCLEOTIDE SEQUENCE</scope>
    <source>
        <strain evidence="8">CPER-KK1</strain>
    </source>
</reference>
<sequence>MVSDALKPNVQDLQKDVIELLGQIDALMGRASSALGSDSAGKKYGELQQEINDATSNVKDLALRMAIVAPMKAGKSTIINAIVGQDILPSRNAAMTTLPTEIVFYTELSEPILILTPQILAVFQETLLALKRKIDTLEDRGHSKIAQYPHLAQLLEKIQAMGVVSIPAKTVGRSQITQTLTELNDLIRLCSVIEPLADPLQSLLEVPRIYTPFWHSQTTEQSNQLGNLVIIDTPGPNEAGENLRLLNVVYEQLQKSSLVLIVLDFTQLKTEAAQQVKKDVERVIQLRGKENLYVLINKVDQRTEGDMTPEQVRQFVAAEFGIGGSGETNRVFEIAARWAFCATNFLLELQQYPSLDLAQMTTARALAQQALGSRWEAKLNRVSVEDLQDEAEYLWKESGFAPFVEKAINGLMERAAPRCMKSALNIAYSRLMELHDDVQLRGSAIAKDEEKLRLEVGALEADLHRLELCRTQLREVDKIKTHLHNELNRILEVLKDKATVSIETFFSEEEYQRSGVFKKVARGIGNILNTLELRGSYKQTGIIEFSSSDDAEKFATLAITYPKQRAESLLNNVRQQVENIIEQSRQKLITELVSETQPIIEQANQRLNEGFNLNLSLPTPTLKPAEMTFVKPRIKSGFRMVDQGHEIVKKREWWHWLWIVPFEQKVEKSQKKENFYTVSLKEIIKESNSFIEQNIETIKQGMNQYLDEDFQQRIDTFFNNLDHYLSNYRDSLRQAQQDQRLSLDEKGKLMGELESIGSQSMEQIKKTDIYIKRTNELMPGR</sequence>
<dbReference type="GO" id="GO:0016020">
    <property type="term" value="C:membrane"/>
    <property type="evidence" value="ECO:0007669"/>
    <property type="project" value="UniProtKB-SubCell"/>
</dbReference>
<dbReference type="InterPro" id="IPR030381">
    <property type="entry name" value="G_DYNAMIN_dom"/>
</dbReference>
<evidence type="ECO:0000256" key="4">
    <source>
        <dbReference type="ARBA" id="ARBA00023054"/>
    </source>
</evidence>
<dbReference type="Gene3D" id="3.40.50.300">
    <property type="entry name" value="P-loop containing nucleotide triphosphate hydrolases"/>
    <property type="match status" value="1"/>
</dbReference>
<dbReference type="InterPro" id="IPR027417">
    <property type="entry name" value="P-loop_NTPase"/>
</dbReference>